<accession>A0AB72ZD44</accession>
<dbReference type="AlphaFoldDB" id="A0AB72ZD44"/>
<comment type="caution">
    <text evidence="1">The sequence shown here is derived from an EMBL/GenBank/DDBJ whole genome shotgun (WGS) entry which is preliminary data.</text>
</comment>
<keyword evidence="2" id="KW-1185">Reference proteome</keyword>
<proteinExistence type="predicted"/>
<evidence type="ECO:0000313" key="1">
    <source>
        <dbReference type="EMBL" id="EHN62623.1"/>
    </source>
</evidence>
<organism evidence="1 2">
    <name type="scientific">Listeria innocua ATCC 33091</name>
    <dbReference type="NCBI Taxonomy" id="1002366"/>
    <lineage>
        <taxon>Bacteria</taxon>
        <taxon>Bacillati</taxon>
        <taxon>Bacillota</taxon>
        <taxon>Bacilli</taxon>
        <taxon>Bacillales</taxon>
        <taxon>Listeriaceae</taxon>
        <taxon>Listeria</taxon>
    </lineage>
</organism>
<dbReference type="EMBL" id="AGCN01000013">
    <property type="protein sequence ID" value="EHN62623.1"/>
    <property type="molecule type" value="Genomic_DNA"/>
</dbReference>
<protein>
    <submittedName>
        <fullName evidence="1">Uncharacterized protein</fullName>
    </submittedName>
</protein>
<reference evidence="1 2" key="1">
    <citation type="submission" date="2011-08" db="EMBL/GenBank/DDBJ databases">
        <authorList>
            <person name="Weinstock G."/>
            <person name="Sodergren E."/>
            <person name="Clifton S."/>
            <person name="Fulton L."/>
            <person name="Fulton B."/>
            <person name="Courtney L."/>
            <person name="Fronick C."/>
            <person name="Harrison M."/>
            <person name="Strong C."/>
            <person name="Farmer C."/>
            <person name="Delahaunty K."/>
            <person name="Markovic C."/>
            <person name="Hall O."/>
            <person name="Minx P."/>
            <person name="Tomlinson C."/>
            <person name="Mitreva M."/>
            <person name="Hou S."/>
            <person name="Chen J."/>
            <person name="Wollam A."/>
            <person name="Pepin K.H."/>
            <person name="Johnson M."/>
            <person name="Bhonagiri V."/>
            <person name="Zhang X."/>
            <person name="Suruliraj S."/>
            <person name="Warren W."/>
            <person name="Chinwalla A."/>
            <person name="Mardis E.R."/>
            <person name="Wilson R.K."/>
        </authorList>
    </citation>
    <scope>NUCLEOTIDE SEQUENCE [LARGE SCALE GENOMIC DNA]</scope>
    <source>
        <strain evidence="1 2">ATCC 33091</strain>
    </source>
</reference>
<name>A0AB72ZD44_LISIO</name>
<gene>
    <name evidence="1" type="ORF">HMPREF0557_00594</name>
</gene>
<sequence>MKNKFHFFEKKAGKNTKNVISCISICFKELIMQEISICQ</sequence>
<evidence type="ECO:0000313" key="2">
    <source>
        <dbReference type="Proteomes" id="UP000003597"/>
    </source>
</evidence>
<dbReference type="Proteomes" id="UP000003597">
    <property type="component" value="Unassembled WGS sequence"/>
</dbReference>